<accession>A0A6J7WVT5</accession>
<proteinExistence type="predicted"/>
<dbReference type="Pfam" id="PF02195">
    <property type="entry name" value="ParB_N"/>
    <property type="match status" value="1"/>
</dbReference>
<dbReference type="SUPFAM" id="SSF110849">
    <property type="entry name" value="ParB/Sulfiredoxin"/>
    <property type="match status" value="1"/>
</dbReference>
<dbReference type="SUPFAM" id="SSF53335">
    <property type="entry name" value="S-adenosyl-L-methionine-dependent methyltransferases"/>
    <property type="match status" value="2"/>
</dbReference>
<dbReference type="EMBL" id="LR798285">
    <property type="protein sequence ID" value="CAB5220244.1"/>
    <property type="molecule type" value="Genomic_DNA"/>
</dbReference>
<protein>
    <submittedName>
        <fullName evidence="2">ParB/Sulfiredoxin</fullName>
    </submittedName>
</protein>
<evidence type="ECO:0000313" key="2">
    <source>
        <dbReference type="EMBL" id="CAB5220244.1"/>
    </source>
</evidence>
<name>A0A6J7WVT5_9CAUD</name>
<dbReference type="Gene3D" id="3.90.1530.10">
    <property type="entry name" value="Conserved hypothetical protein from pyrococcus furiosus pfu- 392566-001, ParB domain"/>
    <property type="match status" value="1"/>
</dbReference>
<organism evidence="2">
    <name type="scientific">uncultured Caudovirales phage</name>
    <dbReference type="NCBI Taxonomy" id="2100421"/>
    <lineage>
        <taxon>Viruses</taxon>
        <taxon>Duplodnaviria</taxon>
        <taxon>Heunggongvirae</taxon>
        <taxon>Uroviricota</taxon>
        <taxon>Caudoviricetes</taxon>
        <taxon>Peduoviridae</taxon>
        <taxon>Maltschvirus</taxon>
        <taxon>Maltschvirus maltsch</taxon>
    </lineage>
</organism>
<dbReference type="InterPro" id="IPR029063">
    <property type="entry name" value="SAM-dependent_MTases_sf"/>
</dbReference>
<dbReference type="InterPro" id="IPR036086">
    <property type="entry name" value="ParB/Sulfiredoxin_sf"/>
</dbReference>
<dbReference type="Gene3D" id="3.40.50.150">
    <property type="entry name" value="Vaccinia Virus protein VP39"/>
    <property type="match status" value="2"/>
</dbReference>
<evidence type="ECO:0000259" key="1">
    <source>
        <dbReference type="SMART" id="SM00470"/>
    </source>
</evidence>
<feature type="domain" description="ParB-like N-terminal" evidence="1">
    <location>
        <begin position="6"/>
        <end position="92"/>
    </location>
</feature>
<reference evidence="2" key="1">
    <citation type="submission" date="2020-05" db="EMBL/GenBank/DDBJ databases">
        <authorList>
            <person name="Chiriac C."/>
            <person name="Salcher M."/>
            <person name="Ghai R."/>
            <person name="Kavagutti S V."/>
        </authorList>
    </citation>
    <scope>NUCLEOTIDE SEQUENCE</scope>
</reference>
<dbReference type="CDD" id="cd16403">
    <property type="entry name" value="ParB_N_like_MT"/>
    <property type="match status" value="1"/>
</dbReference>
<dbReference type="SMART" id="SM00470">
    <property type="entry name" value="ParB"/>
    <property type="match status" value="1"/>
</dbReference>
<sequence>MEIEIAYRKVGDLIPYARNSRTHSEEQVAQIAASIKEFGFTNPVLLDGDAGIIAGHGRILAARKLGLKEVPTIALSHLTDAQKRAYVIADNKLALNAGWDLDMLKIEIGDLHGMDFDLSLLGFSEGELADMMVEGGEGEGGTGEGAANGSLSDRFLIPPFSVLNAREGWWQDRKREWLSMGIKSELGRGENGFDAAPGGSPMVAGYSKDGKRLTGVENIGGKASNGKRKAATFGQDLMRGEHEVGKPKATAIPGGGTGKNSAYMFRTQDGYQAGDEAQATGSGTSIFDPVLAEVAYTWFCPTNGLILDPFAGGSVRGVVASKLGRQYVGHELRSEQVAANRVQGDEICADPIPVWIEGDSRKIDQTCADVDADLVFSCPPYADLEVYSDDPADLSNMPYKEFVAVYREIIAKACARLKQDRFACFVVGEVRDKKGNYIDFVGDTVQAFRDAGLSYYNEAILVTSVGSLPIRAGKQFSASRKLGKTHQNILVFVKGDGKKAAKACGEVEVMVPEETAEGDGNE</sequence>
<dbReference type="InterPro" id="IPR003115">
    <property type="entry name" value="ParB_N"/>
</dbReference>
<gene>
    <name evidence="2" type="ORF">UFOVP233_27</name>
</gene>